<keyword evidence="8" id="KW-0460">Magnesium</keyword>
<dbReference type="PROSITE" id="PS00893">
    <property type="entry name" value="NUDIX_BOX"/>
    <property type="match status" value="1"/>
</dbReference>
<evidence type="ECO:0000256" key="6">
    <source>
        <dbReference type="ARBA" id="ARBA00022763"/>
    </source>
</evidence>
<dbReference type="InterPro" id="IPR000182">
    <property type="entry name" value="GNAT_dom"/>
</dbReference>
<proteinExistence type="inferred from homology"/>
<dbReference type="Gene3D" id="3.90.79.10">
    <property type="entry name" value="Nucleoside Triphosphate Pyrophosphohydrolase"/>
    <property type="match status" value="1"/>
</dbReference>
<keyword evidence="9" id="KW-0234">DNA repair</keyword>
<keyword evidence="5" id="KW-0479">Metal-binding</keyword>
<evidence type="ECO:0000256" key="10">
    <source>
        <dbReference type="ARBA" id="ARBA00035861"/>
    </source>
</evidence>
<evidence type="ECO:0000256" key="5">
    <source>
        <dbReference type="ARBA" id="ARBA00022723"/>
    </source>
</evidence>
<evidence type="ECO:0000256" key="17">
    <source>
        <dbReference type="RuleBase" id="RU003476"/>
    </source>
</evidence>
<evidence type="ECO:0000313" key="20">
    <source>
        <dbReference type="EMBL" id="GAA0600022.1"/>
    </source>
</evidence>
<dbReference type="Gene3D" id="3.40.630.30">
    <property type="match status" value="1"/>
</dbReference>
<evidence type="ECO:0000256" key="2">
    <source>
        <dbReference type="ARBA" id="ARBA00005582"/>
    </source>
</evidence>
<keyword evidence="4" id="KW-0235">DNA replication</keyword>
<keyword evidence="21" id="KW-1185">Reference proteome</keyword>
<keyword evidence="3" id="KW-0515">Mutator protein</keyword>
<protein>
    <recommendedName>
        <fullName evidence="13">8-oxo-dGTP diphosphatase</fullName>
        <ecNumber evidence="12">3.6.1.55</ecNumber>
    </recommendedName>
    <alternativeName>
        <fullName evidence="16">7,8-dihydro-8-oxoguanine-triphosphatase</fullName>
    </alternativeName>
    <alternativeName>
        <fullName evidence="15">Mutator protein MutT</fullName>
    </alternativeName>
    <alternativeName>
        <fullName evidence="14">dGTP pyrophosphohydrolase</fullName>
    </alternativeName>
</protein>
<evidence type="ECO:0000256" key="13">
    <source>
        <dbReference type="ARBA" id="ARBA00040794"/>
    </source>
</evidence>
<feature type="domain" description="Nudix hydrolase" evidence="19">
    <location>
        <begin position="209"/>
        <end position="339"/>
    </location>
</feature>
<evidence type="ECO:0000256" key="9">
    <source>
        <dbReference type="ARBA" id="ARBA00023204"/>
    </source>
</evidence>
<dbReference type="PANTHER" id="PTHR47707">
    <property type="entry name" value="8-OXO-DGTP DIPHOSPHATASE"/>
    <property type="match status" value="1"/>
</dbReference>
<sequence>MPPPQAPPDFAPLRTERLVLRALRSEDAAALHRLVNDWDVAKTLARVPFPYPRDLADEWIASTWEQIAAREAWHLAIAGEDDALLGCVGLTLDRGKGSAELGYWVGRRHWGKGLGPEAASRLARWALDDLGVGTVHASALLDNARSVAVLRRLGFREAGEATQPFLSRGGAPMPVLLFEAGPGDLAAVKAAAPKAAGPTGSGPDTGGGAVLLVVACALVDPEGRVLLARRPAGKPMAGLWEFPGGKVHPGETPEAALIRELAEELGIGVEASCLAPFTFASHPHPDGHLLMPLYLCRRWEGAVRAREGQALAWVRPQRLRDYAMPPADKPLVAMLRDFL</sequence>
<evidence type="ECO:0000256" key="15">
    <source>
        <dbReference type="ARBA" id="ARBA00041979"/>
    </source>
</evidence>
<evidence type="ECO:0000259" key="18">
    <source>
        <dbReference type="PROSITE" id="PS51186"/>
    </source>
</evidence>
<evidence type="ECO:0000256" key="14">
    <source>
        <dbReference type="ARBA" id="ARBA00041592"/>
    </source>
</evidence>
<dbReference type="InterPro" id="IPR047127">
    <property type="entry name" value="MutT-like"/>
</dbReference>
<dbReference type="EMBL" id="BAAAFZ010000072">
    <property type="protein sequence ID" value="GAA0600022.1"/>
    <property type="molecule type" value="Genomic_DNA"/>
</dbReference>
<dbReference type="Proteomes" id="UP001501588">
    <property type="component" value="Unassembled WGS sequence"/>
</dbReference>
<evidence type="ECO:0000256" key="3">
    <source>
        <dbReference type="ARBA" id="ARBA00022457"/>
    </source>
</evidence>
<dbReference type="Pfam" id="PF13302">
    <property type="entry name" value="Acetyltransf_3"/>
    <property type="match status" value="1"/>
</dbReference>
<dbReference type="CDD" id="cd03425">
    <property type="entry name" value="NUDIX_MutT_NudA_like"/>
    <property type="match status" value="1"/>
</dbReference>
<dbReference type="InterPro" id="IPR015797">
    <property type="entry name" value="NUDIX_hydrolase-like_dom_sf"/>
</dbReference>
<dbReference type="Pfam" id="PF00293">
    <property type="entry name" value="NUDIX"/>
    <property type="match status" value="1"/>
</dbReference>
<dbReference type="EC" id="3.6.1.55" evidence="12"/>
<comment type="catalytic activity">
    <reaction evidence="10">
        <text>8-oxo-dGTP + H2O = 8-oxo-dGMP + diphosphate + H(+)</text>
        <dbReference type="Rhea" id="RHEA:31575"/>
        <dbReference type="ChEBI" id="CHEBI:15377"/>
        <dbReference type="ChEBI" id="CHEBI:15378"/>
        <dbReference type="ChEBI" id="CHEBI:33019"/>
        <dbReference type="ChEBI" id="CHEBI:63224"/>
        <dbReference type="ChEBI" id="CHEBI:77896"/>
        <dbReference type="EC" id="3.6.1.55"/>
    </reaction>
</comment>
<gene>
    <name evidence="20" type="ORF">GCM10009416_42540</name>
</gene>
<dbReference type="PRINTS" id="PR00502">
    <property type="entry name" value="NUDIXFAMILY"/>
</dbReference>
<feature type="domain" description="N-acetyltransferase" evidence="18">
    <location>
        <begin position="18"/>
        <end position="178"/>
    </location>
</feature>
<dbReference type="RefSeq" id="WP_343897429.1">
    <property type="nucleotide sequence ID" value="NZ_BAAAFZ010000072.1"/>
</dbReference>
<name>A0ABN1FXU7_9PROT</name>
<comment type="caution">
    <text evidence="20">The sequence shown here is derived from an EMBL/GenBank/DDBJ whole genome shotgun (WGS) entry which is preliminary data.</text>
</comment>
<comment type="catalytic activity">
    <reaction evidence="11">
        <text>8-oxo-GTP + H2O = 8-oxo-GMP + diphosphate + H(+)</text>
        <dbReference type="Rhea" id="RHEA:67616"/>
        <dbReference type="ChEBI" id="CHEBI:15377"/>
        <dbReference type="ChEBI" id="CHEBI:15378"/>
        <dbReference type="ChEBI" id="CHEBI:33019"/>
        <dbReference type="ChEBI" id="CHEBI:143553"/>
        <dbReference type="ChEBI" id="CHEBI:145694"/>
    </reaction>
</comment>
<dbReference type="SUPFAM" id="SSF55729">
    <property type="entry name" value="Acyl-CoA N-acyltransferases (Nat)"/>
    <property type="match status" value="1"/>
</dbReference>
<reference evidence="20 21" key="1">
    <citation type="journal article" date="2019" name="Int. J. Syst. Evol. Microbiol.">
        <title>The Global Catalogue of Microorganisms (GCM) 10K type strain sequencing project: providing services to taxonomists for standard genome sequencing and annotation.</title>
        <authorList>
            <consortium name="The Broad Institute Genomics Platform"/>
            <consortium name="The Broad Institute Genome Sequencing Center for Infectious Disease"/>
            <person name="Wu L."/>
            <person name="Ma J."/>
        </authorList>
    </citation>
    <scope>NUCLEOTIDE SEQUENCE [LARGE SCALE GENOMIC DNA]</scope>
    <source>
        <strain evidence="20 21">JCM 9933</strain>
    </source>
</reference>
<keyword evidence="7 17" id="KW-0378">Hydrolase</keyword>
<comment type="cofactor">
    <cofactor evidence="1">
        <name>Mg(2+)</name>
        <dbReference type="ChEBI" id="CHEBI:18420"/>
    </cofactor>
</comment>
<evidence type="ECO:0000259" key="19">
    <source>
        <dbReference type="PROSITE" id="PS51462"/>
    </source>
</evidence>
<dbReference type="PROSITE" id="PS51186">
    <property type="entry name" value="GNAT"/>
    <property type="match status" value="1"/>
</dbReference>
<dbReference type="InterPro" id="IPR016181">
    <property type="entry name" value="Acyl_CoA_acyltransferase"/>
</dbReference>
<accession>A0ABN1FXU7</accession>
<dbReference type="PANTHER" id="PTHR47707:SF1">
    <property type="entry name" value="NUDIX HYDROLASE FAMILY PROTEIN"/>
    <property type="match status" value="1"/>
</dbReference>
<evidence type="ECO:0000256" key="4">
    <source>
        <dbReference type="ARBA" id="ARBA00022705"/>
    </source>
</evidence>
<evidence type="ECO:0000256" key="11">
    <source>
        <dbReference type="ARBA" id="ARBA00036904"/>
    </source>
</evidence>
<dbReference type="PROSITE" id="PS51462">
    <property type="entry name" value="NUDIX"/>
    <property type="match status" value="1"/>
</dbReference>
<dbReference type="InterPro" id="IPR000086">
    <property type="entry name" value="NUDIX_hydrolase_dom"/>
</dbReference>
<evidence type="ECO:0000256" key="1">
    <source>
        <dbReference type="ARBA" id="ARBA00001946"/>
    </source>
</evidence>
<evidence type="ECO:0000256" key="12">
    <source>
        <dbReference type="ARBA" id="ARBA00038905"/>
    </source>
</evidence>
<evidence type="ECO:0000256" key="8">
    <source>
        <dbReference type="ARBA" id="ARBA00022842"/>
    </source>
</evidence>
<comment type="similarity">
    <text evidence="2 17">Belongs to the Nudix hydrolase family.</text>
</comment>
<evidence type="ECO:0000256" key="16">
    <source>
        <dbReference type="ARBA" id="ARBA00042798"/>
    </source>
</evidence>
<dbReference type="InterPro" id="IPR020084">
    <property type="entry name" value="NUDIX_hydrolase_CS"/>
</dbReference>
<organism evidence="20 21">
    <name type="scientific">Craurococcus roseus</name>
    <dbReference type="NCBI Taxonomy" id="77585"/>
    <lineage>
        <taxon>Bacteria</taxon>
        <taxon>Pseudomonadati</taxon>
        <taxon>Pseudomonadota</taxon>
        <taxon>Alphaproteobacteria</taxon>
        <taxon>Acetobacterales</taxon>
        <taxon>Acetobacteraceae</taxon>
        <taxon>Craurococcus</taxon>
    </lineage>
</organism>
<evidence type="ECO:0000313" key="21">
    <source>
        <dbReference type="Proteomes" id="UP001501588"/>
    </source>
</evidence>
<keyword evidence="6" id="KW-0227">DNA damage</keyword>
<evidence type="ECO:0000256" key="7">
    <source>
        <dbReference type="ARBA" id="ARBA00022801"/>
    </source>
</evidence>
<dbReference type="InterPro" id="IPR020476">
    <property type="entry name" value="Nudix_hydrolase"/>
</dbReference>
<dbReference type="SUPFAM" id="SSF55811">
    <property type="entry name" value="Nudix"/>
    <property type="match status" value="1"/>
</dbReference>